<protein>
    <submittedName>
        <fullName evidence="4">Gfo/Idh/MocA family oxidoreductase</fullName>
    </submittedName>
</protein>
<dbReference type="InterPro" id="IPR051317">
    <property type="entry name" value="Gfo/Idh/MocA_oxidoreduct"/>
</dbReference>
<dbReference type="SUPFAM" id="SSF51735">
    <property type="entry name" value="NAD(P)-binding Rossmann-fold domains"/>
    <property type="match status" value="1"/>
</dbReference>
<keyword evidence="2" id="KW-0560">Oxidoreductase</keyword>
<dbReference type="PANTHER" id="PTHR43708">
    <property type="entry name" value="CONSERVED EXPRESSED OXIDOREDUCTASE (EUROFUNG)"/>
    <property type="match status" value="1"/>
</dbReference>
<name>A0ABT1VV63_9PROT</name>
<proteinExistence type="inferred from homology"/>
<dbReference type="Pfam" id="PF01408">
    <property type="entry name" value="GFO_IDH_MocA"/>
    <property type="match status" value="1"/>
</dbReference>
<evidence type="ECO:0000313" key="4">
    <source>
        <dbReference type="EMBL" id="MCQ8240065.1"/>
    </source>
</evidence>
<evidence type="ECO:0000259" key="3">
    <source>
        <dbReference type="Pfam" id="PF01408"/>
    </source>
</evidence>
<dbReference type="EMBL" id="JAMZEJ010000002">
    <property type="protein sequence ID" value="MCQ8240065.1"/>
    <property type="molecule type" value="Genomic_DNA"/>
</dbReference>
<evidence type="ECO:0000313" key="5">
    <source>
        <dbReference type="Proteomes" id="UP001524547"/>
    </source>
</evidence>
<accession>A0ABT1VV63</accession>
<comment type="caution">
    <text evidence="4">The sequence shown here is derived from an EMBL/GenBank/DDBJ whole genome shotgun (WGS) entry which is preliminary data.</text>
</comment>
<keyword evidence="5" id="KW-1185">Reference proteome</keyword>
<dbReference type="Gene3D" id="3.40.50.720">
    <property type="entry name" value="NAD(P)-binding Rossmann-like Domain"/>
    <property type="match status" value="1"/>
</dbReference>
<gene>
    <name evidence="4" type="ORF">NFI88_04320</name>
</gene>
<organism evidence="4 5">
    <name type="scientific">Rhizosaccharibacter radicis</name>
    <dbReference type="NCBI Taxonomy" id="2782605"/>
    <lineage>
        <taxon>Bacteria</taxon>
        <taxon>Pseudomonadati</taxon>
        <taxon>Pseudomonadota</taxon>
        <taxon>Alphaproteobacteria</taxon>
        <taxon>Acetobacterales</taxon>
        <taxon>Acetobacteraceae</taxon>
        <taxon>Rhizosaccharibacter</taxon>
    </lineage>
</organism>
<comment type="similarity">
    <text evidence="1">Belongs to the Gfo/Idh/MocA family.</text>
</comment>
<dbReference type="InterPro" id="IPR036291">
    <property type="entry name" value="NAD(P)-bd_dom_sf"/>
</dbReference>
<dbReference type="Proteomes" id="UP001524547">
    <property type="component" value="Unassembled WGS sequence"/>
</dbReference>
<feature type="domain" description="Gfo/Idh/MocA-like oxidoreductase N-terminal" evidence="3">
    <location>
        <begin position="7"/>
        <end position="118"/>
    </location>
</feature>
<dbReference type="PANTHER" id="PTHR43708:SF5">
    <property type="entry name" value="CONSERVED EXPRESSED OXIDOREDUCTASE (EUROFUNG)-RELATED"/>
    <property type="match status" value="1"/>
</dbReference>
<evidence type="ECO:0000256" key="2">
    <source>
        <dbReference type="ARBA" id="ARBA00023002"/>
    </source>
</evidence>
<dbReference type="Gene3D" id="3.30.360.10">
    <property type="entry name" value="Dihydrodipicolinate Reductase, domain 2"/>
    <property type="match status" value="1"/>
</dbReference>
<sequence>MTSTGRLRIGVVGAGQIARTRHFPTLLASGDFTPVAAVNPVAVPLPAGLSLYPSLDGLIAAGGVDAVAISTPPQVRYELARAALRAGLHVLLEKPPALTVAEMEDLAQEAARAGRTLFTAWHSMFAGGVAPAAALLQQRAPRSMRIEWREDVEKWHPGVDWFWQPGGLGVFDPGINAFSVVVACMPEPLFVREAAFRVPDGAHTPVAADICFATPTRADGFEAHLDWDHHGEECWNIEWGLEDGGSLRLGAGGARLLLDGERLLDERDDEYPRLYRRFAALIREGHSEVETRPLRLAADCFFLASRQTVGRFRQRA</sequence>
<evidence type="ECO:0000256" key="1">
    <source>
        <dbReference type="ARBA" id="ARBA00010928"/>
    </source>
</evidence>
<dbReference type="RefSeq" id="WP_422918794.1">
    <property type="nucleotide sequence ID" value="NZ_JAMZEJ010000002.1"/>
</dbReference>
<dbReference type="InterPro" id="IPR000683">
    <property type="entry name" value="Gfo/Idh/MocA-like_OxRdtase_N"/>
</dbReference>
<reference evidence="4 5" key="1">
    <citation type="submission" date="2022-06" db="EMBL/GenBank/DDBJ databases">
        <title>Rhizosaccharibacter gen. nov. sp. nov. KSS12, endophytic bacteria isolated from sugarcane.</title>
        <authorList>
            <person name="Pitiwittayakul N."/>
        </authorList>
    </citation>
    <scope>NUCLEOTIDE SEQUENCE [LARGE SCALE GENOMIC DNA]</scope>
    <source>
        <strain evidence="4 5">KSS12</strain>
    </source>
</reference>